<comment type="caution">
    <text evidence="2">The sequence shown here is derived from an EMBL/GenBank/DDBJ whole genome shotgun (WGS) entry which is preliminary data.</text>
</comment>
<name>A0A4S8HW03_9BACT</name>
<evidence type="ECO:0000256" key="1">
    <source>
        <dbReference type="SAM" id="SignalP"/>
    </source>
</evidence>
<feature type="chain" id="PRO_5020455052" evidence="1">
    <location>
        <begin position="24"/>
        <end position="215"/>
    </location>
</feature>
<reference evidence="2 3" key="1">
    <citation type="submission" date="2019-04" db="EMBL/GenBank/DDBJ databases">
        <title>Niastella caeni sp. nov., isolated from activated sludge.</title>
        <authorList>
            <person name="Sheng M."/>
        </authorList>
    </citation>
    <scope>NUCLEOTIDE SEQUENCE [LARGE SCALE GENOMIC DNA]</scope>
    <source>
        <strain evidence="2 3">HX-2-15</strain>
    </source>
</reference>
<dbReference type="RefSeq" id="WP_136576644.1">
    <property type="nucleotide sequence ID" value="NZ_STFF01000002.1"/>
</dbReference>
<evidence type="ECO:0000313" key="2">
    <source>
        <dbReference type="EMBL" id="THU39888.1"/>
    </source>
</evidence>
<dbReference type="EMBL" id="STFF01000002">
    <property type="protein sequence ID" value="THU39888.1"/>
    <property type="molecule type" value="Genomic_DNA"/>
</dbReference>
<protein>
    <submittedName>
        <fullName evidence="2">Uncharacterized protein</fullName>
    </submittedName>
</protein>
<proteinExistence type="predicted"/>
<feature type="signal peptide" evidence="1">
    <location>
        <begin position="1"/>
        <end position="23"/>
    </location>
</feature>
<dbReference type="OrthoDB" id="670350at2"/>
<keyword evidence="1" id="KW-0732">Signal</keyword>
<keyword evidence="3" id="KW-1185">Reference proteome</keyword>
<gene>
    <name evidence="2" type="ORF">FAM09_08310</name>
</gene>
<dbReference type="Proteomes" id="UP000306918">
    <property type="component" value="Unassembled WGS sequence"/>
</dbReference>
<sequence>MIQTVKRIVTCALFFCLSNIVHAQDQIATISTPDQSLPESDTAIAIRQALRFADSLVKASFYEEWPTYLNLSNPSAIKYYGGKEAFKEHVVTIRFRGEAKIEEKPEKLQLITLMNDVDKWQCVIEKVREWFDENRGKVKTYTYLVGESTDNGLTWKFIDASHNSLVNVIYIMPSIFGTLAIPEGKTVYVDEVAAQEAAQAAQPVAKKKPAVKKLK</sequence>
<organism evidence="2 3">
    <name type="scientific">Niastella caeni</name>
    <dbReference type="NCBI Taxonomy" id="2569763"/>
    <lineage>
        <taxon>Bacteria</taxon>
        <taxon>Pseudomonadati</taxon>
        <taxon>Bacteroidota</taxon>
        <taxon>Chitinophagia</taxon>
        <taxon>Chitinophagales</taxon>
        <taxon>Chitinophagaceae</taxon>
        <taxon>Niastella</taxon>
    </lineage>
</organism>
<evidence type="ECO:0000313" key="3">
    <source>
        <dbReference type="Proteomes" id="UP000306918"/>
    </source>
</evidence>
<accession>A0A4S8HW03</accession>
<dbReference type="AlphaFoldDB" id="A0A4S8HW03"/>